<keyword evidence="6" id="KW-0282">Flagellum</keyword>
<evidence type="ECO:0000256" key="2">
    <source>
        <dbReference type="ARBA" id="ARBA00004611"/>
    </source>
</evidence>
<sequence length="348" mass="40769">MDALLNIRQNRVAEEDEYFKLVRLKSNDFWTRRKSADTEIGQDGTDLDLEPAIKVSHSGINYFVYSAKSRDALLAKKLELTQMYQKKKHSLSERIKSVLTGFRGACNEAKAYSVMKLRKNLPGQKPPNYTTLQESPRELSEYYVPEANDLLLGEYAFSEAIAHLRKLTFVHLLTSPEEVEKQKIKLDELKDKTNLHKQQINKLMGELQKAEETQLVETKKLLEDVKGENLMKETDERVIKFKKEAEIETFIAKFDSEMLALYNEYERIDADYTEEKKELGELEEKFKTLSEEYEIIMEKRRLEAERLRLENERKQALMNAATTIQSFWRSFKTRKLYRGKKGRKGKGK</sequence>
<evidence type="ECO:0000256" key="10">
    <source>
        <dbReference type="ARBA" id="ARBA00032180"/>
    </source>
</evidence>
<evidence type="ECO:0000313" key="14">
    <source>
        <dbReference type="Proteomes" id="UP001626550"/>
    </source>
</evidence>
<dbReference type="Pfam" id="PF00612">
    <property type="entry name" value="IQ"/>
    <property type="match status" value="1"/>
</dbReference>
<keyword evidence="5" id="KW-0963">Cytoplasm</keyword>
<name>A0ABD2PVK8_9PLAT</name>
<dbReference type="Proteomes" id="UP001626550">
    <property type="component" value="Unassembled WGS sequence"/>
</dbReference>
<evidence type="ECO:0000313" key="13">
    <source>
        <dbReference type="EMBL" id="KAL3311113.1"/>
    </source>
</evidence>
<comment type="function">
    <text evidence="1">Component of the nexin-dynein regulatory complex (N-DRC), a key regulator of ciliary/flagellar motility which maintains the alignment and integrity of the distal axoneme and regulates microtubule sliding in motile axonemes.</text>
</comment>
<evidence type="ECO:0000256" key="12">
    <source>
        <dbReference type="SAM" id="Coils"/>
    </source>
</evidence>
<accession>A0ABD2PVK8</accession>
<dbReference type="PANTHER" id="PTHR31598">
    <property type="entry name" value="IQ DOMAIN-CONTAINING PROTEIN D"/>
    <property type="match status" value="1"/>
</dbReference>
<comment type="subunit">
    <text evidence="11">Component of the nexin-dynein regulatory complex (N-DRC). Interacts with CFAP52.</text>
</comment>
<evidence type="ECO:0000256" key="4">
    <source>
        <dbReference type="ARBA" id="ARBA00021752"/>
    </source>
</evidence>
<dbReference type="Gene3D" id="1.20.5.190">
    <property type="match status" value="1"/>
</dbReference>
<evidence type="ECO:0000256" key="3">
    <source>
        <dbReference type="ARBA" id="ARBA00009071"/>
    </source>
</evidence>
<feature type="coiled-coil region" evidence="12">
    <location>
        <begin position="265"/>
        <end position="319"/>
    </location>
</feature>
<dbReference type="PANTHER" id="PTHR31598:SF1">
    <property type="entry name" value="DYNEIN REGULATORY COMPLEX PROTEIN 10"/>
    <property type="match status" value="1"/>
</dbReference>
<dbReference type="AlphaFoldDB" id="A0ABD2PVK8"/>
<protein>
    <recommendedName>
        <fullName evidence="4">Dynein regulatory complex protein 10</fullName>
    </recommendedName>
    <alternativeName>
        <fullName evidence="10">IQ domain-containing protein D</fullName>
    </alternativeName>
</protein>
<evidence type="ECO:0000256" key="6">
    <source>
        <dbReference type="ARBA" id="ARBA00022846"/>
    </source>
</evidence>
<comment type="similarity">
    <text evidence="3">Belongs to the DRC10 family.</text>
</comment>
<evidence type="ECO:0000256" key="5">
    <source>
        <dbReference type="ARBA" id="ARBA00022490"/>
    </source>
</evidence>
<evidence type="ECO:0000256" key="11">
    <source>
        <dbReference type="ARBA" id="ARBA00046836"/>
    </source>
</evidence>
<comment type="caution">
    <text evidence="13">The sequence shown here is derived from an EMBL/GenBank/DDBJ whole genome shotgun (WGS) entry which is preliminary data.</text>
</comment>
<comment type="subcellular location">
    <subcellularLocation>
        <location evidence="2">Cytoplasm</location>
        <location evidence="2">Cytoskeleton</location>
        <location evidence="2">Flagellum axoneme</location>
    </subcellularLocation>
</comment>
<feature type="coiled-coil region" evidence="12">
    <location>
        <begin position="179"/>
        <end position="213"/>
    </location>
</feature>
<keyword evidence="9" id="KW-0966">Cell projection</keyword>
<gene>
    <name evidence="13" type="ORF">Ciccas_010309</name>
</gene>
<keyword evidence="8" id="KW-0206">Cytoskeleton</keyword>
<organism evidence="13 14">
    <name type="scientific">Cichlidogyrus casuarinus</name>
    <dbReference type="NCBI Taxonomy" id="1844966"/>
    <lineage>
        <taxon>Eukaryota</taxon>
        <taxon>Metazoa</taxon>
        <taxon>Spiralia</taxon>
        <taxon>Lophotrochozoa</taxon>
        <taxon>Platyhelminthes</taxon>
        <taxon>Monogenea</taxon>
        <taxon>Monopisthocotylea</taxon>
        <taxon>Dactylogyridea</taxon>
        <taxon>Ancyrocephalidae</taxon>
        <taxon>Cichlidogyrus</taxon>
    </lineage>
</organism>
<keyword evidence="12" id="KW-0175">Coiled coil</keyword>
<evidence type="ECO:0000256" key="7">
    <source>
        <dbReference type="ARBA" id="ARBA00023069"/>
    </source>
</evidence>
<keyword evidence="14" id="KW-1185">Reference proteome</keyword>
<keyword evidence="7" id="KW-0969">Cilium</keyword>
<reference evidence="13 14" key="1">
    <citation type="submission" date="2024-11" db="EMBL/GenBank/DDBJ databases">
        <title>Adaptive evolution of stress response genes in parasites aligns with host niche diversity.</title>
        <authorList>
            <person name="Hahn C."/>
            <person name="Resl P."/>
        </authorList>
    </citation>
    <scope>NUCLEOTIDE SEQUENCE [LARGE SCALE GENOMIC DNA]</scope>
    <source>
        <strain evidence="13">EGGRZ-B1_66</strain>
        <tissue evidence="13">Body</tissue>
    </source>
</reference>
<dbReference type="InterPro" id="IPR042815">
    <property type="entry name" value="DRC10"/>
</dbReference>
<dbReference type="InterPro" id="IPR000048">
    <property type="entry name" value="IQ_motif_EF-hand-BS"/>
</dbReference>
<dbReference type="CDD" id="cd23767">
    <property type="entry name" value="IQCD"/>
    <property type="match status" value="1"/>
</dbReference>
<evidence type="ECO:0000256" key="8">
    <source>
        <dbReference type="ARBA" id="ARBA00023212"/>
    </source>
</evidence>
<evidence type="ECO:0000256" key="1">
    <source>
        <dbReference type="ARBA" id="ARBA00003029"/>
    </source>
</evidence>
<dbReference type="EMBL" id="JBJKFK010002432">
    <property type="protein sequence ID" value="KAL3311113.1"/>
    <property type="molecule type" value="Genomic_DNA"/>
</dbReference>
<proteinExistence type="inferred from homology"/>
<evidence type="ECO:0000256" key="9">
    <source>
        <dbReference type="ARBA" id="ARBA00023273"/>
    </source>
</evidence>
<dbReference type="PROSITE" id="PS50096">
    <property type="entry name" value="IQ"/>
    <property type="match status" value="1"/>
</dbReference>